<dbReference type="AlphaFoldDB" id="A0A9X0KXM0"/>
<evidence type="ECO:0008006" key="4">
    <source>
        <dbReference type="Google" id="ProtNLM"/>
    </source>
</evidence>
<name>A0A9X0KXM0_PSESX</name>
<dbReference type="RefSeq" id="WP_044322510.1">
    <property type="nucleotide sequence ID" value="NZ_JYHD01000200.1"/>
</dbReference>
<feature type="transmembrane region" description="Helical" evidence="1">
    <location>
        <begin position="20"/>
        <end position="39"/>
    </location>
</feature>
<comment type="caution">
    <text evidence="2">The sequence shown here is derived from an EMBL/GenBank/DDBJ whole genome shotgun (WGS) entry which is preliminary data.</text>
</comment>
<dbReference type="InterPro" id="IPR019670">
    <property type="entry name" value="DUF2523"/>
</dbReference>
<keyword evidence="1" id="KW-0472">Membrane</keyword>
<evidence type="ECO:0000256" key="1">
    <source>
        <dbReference type="SAM" id="Phobius"/>
    </source>
</evidence>
<reference evidence="2 3" key="1">
    <citation type="submission" date="2015-09" db="EMBL/GenBank/DDBJ databases">
        <title>Genome announcement of multiple Pseudomonas syringae strains.</title>
        <authorList>
            <person name="Thakur S."/>
            <person name="Wang P.W."/>
            <person name="Gong Y."/>
            <person name="Weir B.S."/>
            <person name="Guttman D.S."/>
        </authorList>
    </citation>
    <scope>NUCLEOTIDE SEQUENCE [LARGE SCALE GENOMIC DNA]</scope>
    <source>
        <strain evidence="2 3">ICMP9757</strain>
    </source>
</reference>
<sequence length="97" mass="10131">MYGVLLAAGMSLIKWLMPRLLAVLGVVVVSETVYTPMLNFLQSKITTSLNGVGAEALSFLNFLAVPQAITIVFAAVTLKISIKGAKSAFAKKASSGA</sequence>
<evidence type="ECO:0000313" key="3">
    <source>
        <dbReference type="Proteomes" id="UP000050345"/>
    </source>
</evidence>
<protein>
    <recommendedName>
        <fullName evidence="4">DUF2523 domain-containing protein</fullName>
    </recommendedName>
</protein>
<gene>
    <name evidence="2" type="ORF">ALO73_200148</name>
</gene>
<organism evidence="2 3">
    <name type="scientific">Pseudomonas syringae pv. daphniphylli</name>
    <dbReference type="NCBI Taxonomy" id="264455"/>
    <lineage>
        <taxon>Bacteria</taxon>
        <taxon>Pseudomonadati</taxon>
        <taxon>Pseudomonadota</taxon>
        <taxon>Gammaproteobacteria</taxon>
        <taxon>Pseudomonadales</taxon>
        <taxon>Pseudomonadaceae</taxon>
        <taxon>Pseudomonas</taxon>
        <taxon>Pseudomonas syringae</taxon>
    </lineage>
</organism>
<feature type="transmembrane region" description="Helical" evidence="1">
    <location>
        <begin position="59"/>
        <end position="82"/>
    </location>
</feature>
<dbReference type="Pfam" id="PF10734">
    <property type="entry name" value="DUF2523"/>
    <property type="match status" value="1"/>
</dbReference>
<accession>A0A9X0KXM0</accession>
<keyword evidence="1" id="KW-0812">Transmembrane</keyword>
<proteinExistence type="predicted"/>
<keyword evidence="1" id="KW-1133">Transmembrane helix</keyword>
<dbReference type="EMBL" id="LJQF01000044">
    <property type="protein sequence ID" value="KPX17684.1"/>
    <property type="molecule type" value="Genomic_DNA"/>
</dbReference>
<dbReference type="Proteomes" id="UP000050345">
    <property type="component" value="Unassembled WGS sequence"/>
</dbReference>
<evidence type="ECO:0000313" key="2">
    <source>
        <dbReference type="EMBL" id="KPX17684.1"/>
    </source>
</evidence>